<dbReference type="KEGG" id="nte:NEUTE1DRAFT96569"/>
<accession>F8N0L1</accession>
<reference evidence="2" key="1">
    <citation type="journal article" date="2011" name="Genetics">
        <title>Massive changes in genome architecture accompany the transition to self-fertility in the filamentous fungus Neurospora tetrasperma.</title>
        <authorList>
            <person name="Ellison C.E."/>
            <person name="Stajich J.E."/>
            <person name="Jacobson D.J."/>
            <person name="Natvig D.O."/>
            <person name="Lapidus A."/>
            <person name="Foster B."/>
            <person name="Aerts A."/>
            <person name="Riley R."/>
            <person name="Lindquist E.A."/>
            <person name="Grigoriev I.V."/>
            <person name="Taylor J.W."/>
        </authorList>
    </citation>
    <scope>NUCLEOTIDE SEQUENCE [LARGE SCALE GENOMIC DNA]</scope>
    <source>
        <strain evidence="2">FGSC 2508 / P0657</strain>
    </source>
</reference>
<keyword evidence="2" id="KW-1185">Reference proteome</keyword>
<dbReference type="AlphaFoldDB" id="F8N0L1"/>
<protein>
    <submittedName>
        <fullName evidence="1">Uncharacterized protein</fullName>
    </submittedName>
</protein>
<sequence>SMGIGVRHHHGRWYGHWLGGNGGHGRNRKGVFGRVWELIGKVFFCSRSSDIHMYYRNLIPRAL</sequence>
<dbReference type="GeneID" id="20831721"/>
<name>F8N0L1_NEUT8</name>
<dbReference type="VEuPathDB" id="FungiDB:NEUTE1DRAFT_96569"/>
<organism evidence="1 2">
    <name type="scientific">Neurospora tetrasperma (strain FGSC 2508 / ATCC MYA-4615 / P0657)</name>
    <dbReference type="NCBI Taxonomy" id="510951"/>
    <lineage>
        <taxon>Eukaryota</taxon>
        <taxon>Fungi</taxon>
        <taxon>Dikarya</taxon>
        <taxon>Ascomycota</taxon>
        <taxon>Pezizomycotina</taxon>
        <taxon>Sordariomycetes</taxon>
        <taxon>Sordariomycetidae</taxon>
        <taxon>Sordariales</taxon>
        <taxon>Sordariaceae</taxon>
        <taxon>Neurospora</taxon>
    </lineage>
</organism>
<evidence type="ECO:0000313" key="1">
    <source>
        <dbReference type="EMBL" id="EGO52151.1"/>
    </source>
</evidence>
<gene>
    <name evidence="1" type="ORF">NEUTE1DRAFT_96569</name>
</gene>
<evidence type="ECO:0000313" key="2">
    <source>
        <dbReference type="Proteomes" id="UP000008065"/>
    </source>
</evidence>
<feature type="non-terminal residue" evidence="1">
    <location>
        <position position="1"/>
    </location>
</feature>
<dbReference type="EMBL" id="GL891382">
    <property type="protein sequence ID" value="EGO52151.1"/>
    <property type="molecule type" value="Genomic_DNA"/>
</dbReference>
<dbReference type="HOGENOM" id="CLU_2904744_0_0_1"/>
<dbReference type="RefSeq" id="XP_009855793.1">
    <property type="nucleotide sequence ID" value="XM_009857491.1"/>
</dbReference>
<proteinExistence type="predicted"/>
<dbReference type="Proteomes" id="UP000008065">
    <property type="component" value="Unassembled WGS sequence"/>
</dbReference>